<name>A0AAV4YCA3_CAEEX</name>
<sequence length="83" mass="9256">MATPQNVASVLILHYQLTIVHRDPICLKVDLTHLMDAAGGLNLEPLKVPSNDQNSFTPSLLHKILQQIEYPLQTNVSFVKILP</sequence>
<organism evidence="1 2">
    <name type="scientific">Caerostris extrusa</name>
    <name type="common">Bark spider</name>
    <name type="synonym">Caerostris bankana</name>
    <dbReference type="NCBI Taxonomy" id="172846"/>
    <lineage>
        <taxon>Eukaryota</taxon>
        <taxon>Metazoa</taxon>
        <taxon>Ecdysozoa</taxon>
        <taxon>Arthropoda</taxon>
        <taxon>Chelicerata</taxon>
        <taxon>Arachnida</taxon>
        <taxon>Araneae</taxon>
        <taxon>Araneomorphae</taxon>
        <taxon>Entelegynae</taxon>
        <taxon>Araneoidea</taxon>
        <taxon>Araneidae</taxon>
        <taxon>Caerostris</taxon>
    </lineage>
</organism>
<keyword evidence="2" id="KW-1185">Reference proteome</keyword>
<comment type="caution">
    <text evidence="1">The sequence shown here is derived from an EMBL/GenBank/DDBJ whole genome shotgun (WGS) entry which is preliminary data.</text>
</comment>
<accession>A0AAV4YCA3</accession>
<protein>
    <submittedName>
        <fullName evidence="1">Uncharacterized protein</fullName>
    </submittedName>
</protein>
<reference evidence="1 2" key="1">
    <citation type="submission" date="2021-06" db="EMBL/GenBank/DDBJ databases">
        <title>Caerostris extrusa draft genome.</title>
        <authorList>
            <person name="Kono N."/>
            <person name="Arakawa K."/>
        </authorList>
    </citation>
    <scope>NUCLEOTIDE SEQUENCE [LARGE SCALE GENOMIC DNA]</scope>
</reference>
<dbReference type="AlphaFoldDB" id="A0AAV4YCA3"/>
<evidence type="ECO:0000313" key="2">
    <source>
        <dbReference type="Proteomes" id="UP001054945"/>
    </source>
</evidence>
<evidence type="ECO:0000313" key="1">
    <source>
        <dbReference type="EMBL" id="GIZ05086.1"/>
    </source>
</evidence>
<dbReference type="Proteomes" id="UP001054945">
    <property type="component" value="Unassembled WGS sequence"/>
</dbReference>
<gene>
    <name evidence="1" type="ORF">CEXT_25441</name>
</gene>
<dbReference type="EMBL" id="BPLR01019201">
    <property type="protein sequence ID" value="GIZ05086.1"/>
    <property type="molecule type" value="Genomic_DNA"/>
</dbReference>
<proteinExistence type="predicted"/>